<accession>S7QC64</accession>
<sequence>MTSTLDLGCDNHITALAPELWTEIFETAAYVPGALQSESYDPFGRVIPLPQDEEVAAVKQANSTTQSLTLVCKRWRELASPILYRIVVAEGTEGLQRLHRTLVSDFQTSDVGPSLRASVRRFICVLATPGDPQPPDLKLLAELINAMPALVIFNLWSDNKYSIILSSKDVLSATASRGETLRVLHWTPGCEDAADVEEWRQMLLSLPNLRILRHDWGPYLPEQICFPPLRLPHLTCSSWGDIQSAGRLTPEDELPALRTLEFRTHLPNVPSSICDNITSLLVPALEIDVRMHVKELLRKLPNLVHLVMWSSDWSFLPRALSLPRIQKLGLSAWRTERSSDREYEVLFETLFSISAPELRVVRLIGWKEWSALPLVAPQTVSRFQELARSRTFRVEDTDGRLLSDLLGLK</sequence>
<name>S7QC64_GLOTA</name>
<dbReference type="GeneID" id="19301545"/>
<dbReference type="OrthoDB" id="3267028at2759"/>
<gene>
    <name evidence="1" type="ORF">GLOTRDRAFT_127338</name>
</gene>
<proteinExistence type="predicted"/>
<evidence type="ECO:0008006" key="3">
    <source>
        <dbReference type="Google" id="ProtNLM"/>
    </source>
</evidence>
<dbReference type="RefSeq" id="XP_007864129.1">
    <property type="nucleotide sequence ID" value="XM_007865938.1"/>
</dbReference>
<dbReference type="AlphaFoldDB" id="S7QC64"/>
<evidence type="ECO:0000313" key="1">
    <source>
        <dbReference type="EMBL" id="EPQ56953.1"/>
    </source>
</evidence>
<organism evidence="1 2">
    <name type="scientific">Gloeophyllum trabeum (strain ATCC 11539 / FP-39264 / Madison 617)</name>
    <name type="common">Brown rot fungus</name>
    <dbReference type="NCBI Taxonomy" id="670483"/>
    <lineage>
        <taxon>Eukaryota</taxon>
        <taxon>Fungi</taxon>
        <taxon>Dikarya</taxon>
        <taxon>Basidiomycota</taxon>
        <taxon>Agaricomycotina</taxon>
        <taxon>Agaricomycetes</taxon>
        <taxon>Gloeophyllales</taxon>
        <taxon>Gloeophyllaceae</taxon>
        <taxon>Gloeophyllum</taxon>
    </lineage>
</organism>
<dbReference type="Proteomes" id="UP000030669">
    <property type="component" value="Unassembled WGS sequence"/>
</dbReference>
<dbReference type="Gene3D" id="3.80.10.10">
    <property type="entry name" value="Ribonuclease Inhibitor"/>
    <property type="match status" value="1"/>
</dbReference>
<protein>
    <recommendedName>
        <fullName evidence="3">F-box domain-containing protein</fullName>
    </recommendedName>
</protein>
<dbReference type="EMBL" id="KB469299">
    <property type="protein sequence ID" value="EPQ56953.1"/>
    <property type="molecule type" value="Genomic_DNA"/>
</dbReference>
<reference evidence="1 2" key="1">
    <citation type="journal article" date="2012" name="Science">
        <title>The Paleozoic origin of enzymatic lignin decomposition reconstructed from 31 fungal genomes.</title>
        <authorList>
            <person name="Floudas D."/>
            <person name="Binder M."/>
            <person name="Riley R."/>
            <person name="Barry K."/>
            <person name="Blanchette R.A."/>
            <person name="Henrissat B."/>
            <person name="Martinez A.T."/>
            <person name="Otillar R."/>
            <person name="Spatafora J.W."/>
            <person name="Yadav J.S."/>
            <person name="Aerts A."/>
            <person name="Benoit I."/>
            <person name="Boyd A."/>
            <person name="Carlson A."/>
            <person name="Copeland A."/>
            <person name="Coutinho P.M."/>
            <person name="de Vries R.P."/>
            <person name="Ferreira P."/>
            <person name="Findley K."/>
            <person name="Foster B."/>
            <person name="Gaskell J."/>
            <person name="Glotzer D."/>
            <person name="Gorecki P."/>
            <person name="Heitman J."/>
            <person name="Hesse C."/>
            <person name="Hori C."/>
            <person name="Igarashi K."/>
            <person name="Jurgens J.A."/>
            <person name="Kallen N."/>
            <person name="Kersten P."/>
            <person name="Kohler A."/>
            <person name="Kuees U."/>
            <person name="Kumar T.K.A."/>
            <person name="Kuo A."/>
            <person name="LaButti K."/>
            <person name="Larrondo L.F."/>
            <person name="Lindquist E."/>
            <person name="Ling A."/>
            <person name="Lombard V."/>
            <person name="Lucas S."/>
            <person name="Lundell T."/>
            <person name="Martin R."/>
            <person name="McLaughlin D.J."/>
            <person name="Morgenstern I."/>
            <person name="Morin E."/>
            <person name="Murat C."/>
            <person name="Nagy L.G."/>
            <person name="Nolan M."/>
            <person name="Ohm R.A."/>
            <person name="Patyshakuliyeva A."/>
            <person name="Rokas A."/>
            <person name="Ruiz-Duenas F.J."/>
            <person name="Sabat G."/>
            <person name="Salamov A."/>
            <person name="Samejima M."/>
            <person name="Schmutz J."/>
            <person name="Slot J.C."/>
            <person name="St John F."/>
            <person name="Stenlid J."/>
            <person name="Sun H."/>
            <person name="Sun S."/>
            <person name="Syed K."/>
            <person name="Tsang A."/>
            <person name="Wiebenga A."/>
            <person name="Young D."/>
            <person name="Pisabarro A."/>
            <person name="Eastwood D.C."/>
            <person name="Martin F."/>
            <person name="Cullen D."/>
            <person name="Grigoriev I.V."/>
            <person name="Hibbett D.S."/>
        </authorList>
    </citation>
    <scope>NUCLEOTIDE SEQUENCE [LARGE SCALE GENOMIC DNA]</scope>
    <source>
        <strain evidence="1 2">ATCC 11539</strain>
    </source>
</reference>
<dbReference type="KEGG" id="gtr:GLOTRDRAFT_127338"/>
<dbReference type="InterPro" id="IPR032675">
    <property type="entry name" value="LRR_dom_sf"/>
</dbReference>
<evidence type="ECO:0000313" key="2">
    <source>
        <dbReference type="Proteomes" id="UP000030669"/>
    </source>
</evidence>
<keyword evidence="2" id="KW-1185">Reference proteome</keyword>
<dbReference type="OMA" id="ILIMERW"/>
<dbReference type="HOGENOM" id="CLU_052689_1_0_1"/>